<dbReference type="PROSITE" id="PS00816">
    <property type="entry name" value="AIPM_HOMOCIT_SYNTH_2"/>
    <property type="match status" value="1"/>
</dbReference>
<sequence length="377" mass="41250">MLLDTTLREGAQLFGAYFTIDTRKQILSSLLQVGVDEIELGWIGQSELTEFSTYARSQTSSIKLSVWSPCREADIRAVAKLPVDRINIGVPSSDLHIEKRLSTQREVLLERLVANINVAKECGIPYISVGLEDVSRADELFALQMALVAETHGASRVRLADSLGQLTPLTMAKLMNRFRDAFSIDIAVHCHDDFGMATANSITALECGADYADISVLGVGERSGIAATEELVAYLAIKQKDTRYAPDILKRLCEFVASAAHVSIPRTKAVVGTDVFACESGLHAHALSKSPELFEPYDLEQVGITRKIRVGSKSGRSAVLIALNEYGLVDEANTLAQEYITDVTKAVCQLSCKLERPLTEDELGDVWKETIHGVEVH</sequence>
<comment type="caution">
    <text evidence="4">The sequence shown here is derived from an EMBL/GenBank/DDBJ whole genome shotgun (WGS) entry which is preliminary data.</text>
</comment>
<dbReference type="InterPro" id="IPR000891">
    <property type="entry name" value="PYR_CT"/>
</dbReference>
<dbReference type="GO" id="GO:0046912">
    <property type="term" value="F:acyltransferase activity, acyl groups converted into alkyl on transfer"/>
    <property type="evidence" value="ECO:0007669"/>
    <property type="project" value="InterPro"/>
</dbReference>
<dbReference type="Pfam" id="PF22617">
    <property type="entry name" value="HCS_D2"/>
    <property type="match status" value="1"/>
</dbReference>
<dbReference type="InterPro" id="IPR054691">
    <property type="entry name" value="LeuA/HCS_post-cat"/>
</dbReference>
<dbReference type="GO" id="GO:0019752">
    <property type="term" value="P:carboxylic acid metabolic process"/>
    <property type="evidence" value="ECO:0007669"/>
    <property type="project" value="InterPro"/>
</dbReference>
<dbReference type="PANTHER" id="PTHR42880:SF1">
    <property type="entry name" value="ISOPROPYLMALATE_HOMOCITRATE_CITRAMALATE SYNTHASE FAMILY PROTEIN"/>
    <property type="match status" value="1"/>
</dbReference>
<dbReference type="Gene3D" id="3.20.20.70">
    <property type="entry name" value="Aldolase class I"/>
    <property type="match status" value="1"/>
</dbReference>
<name>A0A8G2C7F0_9BACT</name>
<dbReference type="AlphaFoldDB" id="A0A8G2C7F0"/>
<dbReference type="EMBL" id="FQZR01000002">
    <property type="protein sequence ID" value="SHI62912.1"/>
    <property type="molecule type" value="Genomic_DNA"/>
</dbReference>
<evidence type="ECO:0000313" key="4">
    <source>
        <dbReference type="EMBL" id="SHI62912.1"/>
    </source>
</evidence>
<gene>
    <name evidence="4" type="ORF">SAMN05660830_00503</name>
</gene>
<dbReference type="Proteomes" id="UP000184001">
    <property type="component" value="Unassembled WGS sequence"/>
</dbReference>
<dbReference type="InterPro" id="IPR013785">
    <property type="entry name" value="Aldolase_TIM"/>
</dbReference>
<evidence type="ECO:0000256" key="1">
    <source>
        <dbReference type="ARBA" id="ARBA00006154"/>
    </source>
</evidence>
<dbReference type="PANTHER" id="PTHR42880">
    <property type="entry name" value="HOMOCITRATE SYNTHASE"/>
    <property type="match status" value="1"/>
</dbReference>
<dbReference type="RefSeq" id="WP_020001633.1">
    <property type="nucleotide sequence ID" value="NZ_CP192219.1"/>
</dbReference>
<protein>
    <submittedName>
        <fullName evidence="4">Homocitrate synthase NifV</fullName>
    </submittedName>
</protein>
<organism evidence="4 5">
    <name type="scientific">Halodesulfovibrio aestuarii</name>
    <dbReference type="NCBI Taxonomy" id="126333"/>
    <lineage>
        <taxon>Bacteria</taxon>
        <taxon>Pseudomonadati</taxon>
        <taxon>Thermodesulfobacteriota</taxon>
        <taxon>Desulfovibrionia</taxon>
        <taxon>Desulfovibrionales</taxon>
        <taxon>Desulfovibrionaceae</taxon>
        <taxon>Halodesulfovibrio</taxon>
    </lineage>
</organism>
<evidence type="ECO:0000259" key="3">
    <source>
        <dbReference type="PROSITE" id="PS50991"/>
    </source>
</evidence>
<accession>A0A8G2C7F0</accession>
<reference evidence="4 5" key="1">
    <citation type="submission" date="2016-11" db="EMBL/GenBank/DDBJ databases">
        <authorList>
            <person name="Varghese N."/>
            <person name="Submissions S."/>
        </authorList>
    </citation>
    <scope>NUCLEOTIDE SEQUENCE [LARGE SCALE GENOMIC DNA]</scope>
    <source>
        <strain evidence="4 5">DSM 17919</strain>
    </source>
</reference>
<evidence type="ECO:0000313" key="5">
    <source>
        <dbReference type="Proteomes" id="UP000184001"/>
    </source>
</evidence>
<dbReference type="Pfam" id="PF00682">
    <property type="entry name" value="HMGL-like"/>
    <property type="match status" value="1"/>
</dbReference>
<evidence type="ECO:0000256" key="2">
    <source>
        <dbReference type="ARBA" id="ARBA00022679"/>
    </source>
</evidence>
<keyword evidence="2" id="KW-0808">Transferase</keyword>
<dbReference type="InterPro" id="IPR002034">
    <property type="entry name" value="AIPM/Hcit_synth_CS"/>
</dbReference>
<proteinExistence type="inferred from homology"/>
<dbReference type="Gene3D" id="1.10.238.260">
    <property type="match status" value="1"/>
</dbReference>
<feature type="domain" description="Pyruvate carboxyltransferase" evidence="3">
    <location>
        <begin position="1"/>
        <end position="252"/>
    </location>
</feature>
<dbReference type="PROSITE" id="PS50991">
    <property type="entry name" value="PYR_CT"/>
    <property type="match status" value="1"/>
</dbReference>
<dbReference type="SUPFAM" id="SSF51569">
    <property type="entry name" value="Aldolase"/>
    <property type="match status" value="1"/>
</dbReference>
<comment type="similarity">
    <text evidence="1">Belongs to the alpha-IPM synthase/homocitrate synthase family.</text>
</comment>